<dbReference type="InterPro" id="IPR019292">
    <property type="entry name" value="McrC"/>
</dbReference>
<evidence type="ECO:0000313" key="1">
    <source>
        <dbReference type="EMBL" id="MET3757652.1"/>
    </source>
</evidence>
<keyword evidence="1" id="KW-0255">Endonuclease</keyword>
<keyword evidence="2" id="KW-1185">Reference proteome</keyword>
<dbReference type="GeneID" id="91150898"/>
<comment type="caution">
    <text evidence="1">The sequence shown here is derived from an EMBL/GenBank/DDBJ whole genome shotgun (WGS) entry which is preliminary data.</text>
</comment>
<protein>
    <submittedName>
        <fullName evidence="1">5-methylcytosine-specific restriction endonuclease McrBC regulatory subunit McrC</fullName>
    </submittedName>
</protein>
<dbReference type="EMBL" id="JBEPMY010000019">
    <property type="protein sequence ID" value="MET3757652.1"/>
    <property type="molecule type" value="Genomic_DNA"/>
</dbReference>
<dbReference type="Pfam" id="PF10117">
    <property type="entry name" value="McrBC"/>
    <property type="match status" value="1"/>
</dbReference>
<proteinExistence type="predicted"/>
<dbReference type="GO" id="GO:0004519">
    <property type="term" value="F:endonuclease activity"/>
    <property type="evidence" value="ECO:0007669"/>
    <property type="project" value="UniProtKB-KW"/>
</dbReference>
<dbReference type="Proteomes" id="UP001549077">
    <property type="component" value="Unassembled WGS sequence"/>
</dbReference>
<accession>A0ABV2MQ28</accession>
<keyword evidence="1" id="KW-0378">Hydrolase</keyword>
<reference evidence="1 2" key="1">
    <citation type="submission" date="2024-06" db="EMBL/GenBank/DDBJ databases">
        <title>Genomic Encyclopedia of Type Strains, Phase IV (KMG-IV): sequencing the most valuable type-strain genomes for metagenomic binning, comparative biology and taxonomic classification.</title>
        <authorList>
            <person name="Goeker M."/>
        </authorList>
    </citation>
    <scope>NUCLEOTIDE SEQUENCE [LARGE SCALE GENOMIC DNA]</scope>
    <source>
        <strain evidence="1 2">DSM 29288</strain>
    </source>
</reference>
<name>A0ABV2MQ28_9HYPH</name>
<gene>
    <name evidence="1" type="ORF">ABID08_005033</name>
</gene>
<evidence type="ECO:0000313" key="2">
    <source>
        <dbReference type="Proteomes" id="UP001549077"/>
    </source>
</evidence>
<sequence length="116" mass="13022">MKAAVGVARLFRRAADQQRLRELAFVYADITGVPVSALRWDQVLIDRTNRSWQEHFAMTRLFLQDRHQTTTGGAGRGTAMLFEMNALLEEYLGRLIARSLAGTKLTVSLQGGWLSV</sequence>
<keyword evidence="1" id="KW-0540">Nuclease</keyword>
<organism evidence="1 2">
    <name type="scientific">Rhizobium binae</name>
    <dbReference type="NCBI Taxonomy" id="1138190"/>
    <lineage>
        <taxon>Bacteria</taxon>
        <taxon>Pseudomonadati</taxon>
        <taxon>Pseudomonadota</taxon>
        <taxon>Alphaproteobacteria</taxon>
        <taxon>Hyphomicrobiales</taxon>
        <taxon>Rhizobiaceae</taxon>
        <taxon>Rhizobium/Agrobacterium group</taxon>
        <taxon>Rhizobium</taxon>
    </lineage>
</organism>
<dbReference type="RefSeq" id="WP_168298019.1">
    <property type="nucleotide sequence ID" value="NZ_CP071605.1"/>
</dbReference>